<keyword evidence="2" id="KW-0808">Transferase</keyword>
<dbReference type="InterPro" id="IPR029063">
    <property type="entry name" value="SAM-dependent_MTases_sf"/>
</dbReference>
<protein>
    <recommendedName>
        <fullName evidence="3">Methyltransferase domain-containing protein</fullName>
    </recommendedName>
</protein>
<evidence type="ECO:0000256" key="2">
    <source>
        <dbReference type="ARBA" id="ARBA00022679"/>
    </source>
</evidence>
<name>A0A1G1WF70_9BACT</name>
<proteinExistence type="predicted"/>
<dbReference type="GO" id="GO:0032259">
    <property type="term" value="P:methylation"/>
    <property type="evidence" value="ECO:0007669"/>
    <property type="project" value="UniProtKB-KW"/>
</dbReference>
<dbReference type="PANTHER" id="PTHR43861">
    <property type="entry name" value="TRANS-ACONITATE 2-METHYLTRANSFERASE-RELATED"/>
    <property type="match status" value="1"/>
</dbReference>
<dbReference type="GO" id="GO:0008168">
    <property type="term" value="F:methyltransferase activity"/>
    <property type="evidence" value="ECO:0007669"/>
    <property type="project" value="UniProtKB-KW"/>
</dbReference>
<dbReference type="Proteomes" id="UP000176645">
    <property type="component" value="Unassembled WGS sequence"/>
</dbReference>
<dbReference type="Gene3D" id="3.40.50.150">
    <property type="entry name" value="Vaccinia Virus protein VP39"/>
    <property type="match status" value="1"/>
</dbReference>
<dbReference type="InterPro" id="IPR041698">
    <property type="entry name" value="Methyltransf_25"/>
</dbReference>
<dbReference type="PANTHER" id="PTHR43861:SF1">
    <property type="entry name" value="TRANS-ACONITATE 2-METHYLTRANSFERASE"/>
    <property type="match status" value="1"/>
</dbReference>
<dbReference type="CDD" id="cd02440">
    <property type="entry name" value="AdoMet_MTases"/>
    <property type="match status" value="1"/>
</dbReference>
<evidence type="ECO:0000313" key="5">
    <source>
        <dbReference type="Proteomes" id="UP000176645"/>
    </source>
</evidence>
<feature type="domain" description="Methyltransferase" evidence="3">
    <location>
        <begin position="53"/>
        <end position="143"/>
    </location>
</feature>
<comment type="caution">
    <text evidence="4">The sequence shown here is derived from an EMBL/GenBank/DDBJ whole genome shotgun (WGS) entry which is preliminary data.</text>
</comment>
<accession>A0A1G1WF70</accession>
<dbReference type="SUPFAM" id="SSF53335">
    <property type="entry name" value="S-adenosyl-L-methionine-dependent methyltransferases"/>
    <property type="match status" value="1"/>
</dbReference>
<dbReference type="EMBL" id="MHCU01000071">
    <property type="protein sequence ID" value="OGY26346.1"/>
    <property type="molecule type" value="Genomic_DNA"/>
</dbReference>
<keyword evidence="1" id="KW-0489">Methyltransferase</keyword>
<reference evidence="4 5" key="1">
    <citation type="journal article" date="2016" name="Nat. Commun.">
        <title>Thousands of microbial genomes shed light on interconnected biogeochemical processes in an aquifer system.</title>
        <authorList>
            <person name="Anantharaman K."/>
            <person name="Brown C.T."/>
            <person name="Hug L.A."/>
            <person name="Sharon I."/>
            <person name="Castelle C.J."/>
            <person name="Probst A.J."/>
            <person name="Thomas B.C."/>
            <person name="Singh A."/>
            <person name="Wilkins M.J."/>
            <person name="Karaoz U."/>
            <person name="Brodie E.L."/>
            <person name="Williams K.H."/>
            <person name="Hubbard S.S."/>
            <person name="Banfield J.F."/>
        </authorList>
    </citation>
    <scope>NUCLEOTIDE SEQUENCE [LARGE SCALE GENOMIC DNA]</scope>
</reference>
<sequence length="210" mass="23925">MKSRINTSFNDTSEKIVYLYDKVASRVAEIYEGQNHIRWIQRFTEELPRGGKILDLGCGSGKDVAIVNSLGFEAIGVDGSKGMLHEATKRHPGIRVMLGDIGNLELSNKFFDGVWSWSVTTHLKIEDKKKTLKEVLRVLKSGGIFAQTIWRGEGLFVYKFHKNIPPRPHYLISISSWRKLYREVGFVNFNVEYIEVKKGRGSVHLTAIKK</sequence>
<evidence type="ECO:0000259" key="3">
    <source>
        <dbReference type="Pfam" id="PF13649"/>
    </source>
</evidence>
<evidence type="ECO:0000313" key="4">
    <source>
        <dbReference type="EMBL" id="OGY26346.1"/>
    </source>
</evidence>
<dbReference type="Pfam" id="PF13649">
    <property type="entry name" value="Methyltransf_25"/>
    <property type="match status" value="1"/>
</dbReference>
<organism evidence="4 5">
    <name type="scientific">Candidatus Woykebacteria bacterium RBG_19FT_COMBO_43_10</name>
    <dbReference type="NCBI Taxonomy" id="1802598"/>
    <lineage>
        <taxon>Bacteria</taxon>
        <taxon>Candidatus Woykeibacteriota</taxon>
    </lineage>
</organism>
<dbReference type="AlphaFoldDB" id="A0A1G1WF70"/>
<gene>
    <name evidence="4" type="ORF">A2Z42_03400</name>
</gene>
<evidence type="ECO:0000256" key="1">
    <source>
        <dbReference type="ARBA" id="ARBA00022603"/>
    </source>
</evidence>